<dbReference type="SUPFAM" id="SSF56317">
    <property type="entry name" value="Carbon-nitrogen hydrolase"/>
    <property type="match status" value="1"/>
</dbReference>
<evidence type="ECO:0000313" key="7">
    <source>
        <dbReference type="EMBL" id="KAF5572300.1"/>
    </source>
</evidence>
<evidence type="ECO:0000256" key="1">
    <source>
        <dbReference type="ARBA" id="ARBA00008129"/>
    </source>
</evidence>
<dbReference type="PANTHER" id="PTHR46044">
    <property type="entry name" value="NITRILASE"/>
    <property type="match status" value="1"/>
</dbReference>
<dbReference type="GO" id="GO:0000257">
    <property type="term" value="F:nitrilase activity"/>
    <property type="evidence" value="ECO:0007669"/>
    <property type="project" value="UniProtKB-EC"/>
</dbReference>
<feature type="domain" description="CN hydrolase" evidence="6">
    <location>
        <begin position="37"/>
        <end position="325"/>
    </location>
</feature>
<dbReference type="Pfam" id="PF00795">
    <property type="entry name" value="CN_hydrolase"/>
    <property type="match status" value="1"/>
</dbReference>
<evidence type="ECO:0000256" key="2">
    <source>
        <dbReference type="ARBA" id="ARBA00022801"/>
    </source>
</evidence>
<dbReference type="Gene3D" id="3.60.110.10">
    <property type="entry name" value="Carbon-nitrogen hydrolase"/>
    <property type="match status" value="1"/>
</dbReference>
<evidence type="ECO:0000256" key="4">
    <source>
        <dbReference type="ARBA" id="ARBA00039045"/>
    </source>
</evidence>
<evidence type="ECO:0000256" key="3">
    <source>
        <dbReference type="ARBA" id="ARBA00036406"/>
    </source>
</evidence>
<comment type="caution">
    <text evidence="7">The sequence shown here is derived from an EMBL/GenBank/DDBJ whole genome shotgun (WGS) entry which is preliminary data.</text>
</comment>
<keyword evidence="2" id="KW-0378">Hydrolase</keyword>
<dbReference type="InterPro" id="IPR000132">
    <property type="entry name" value="Nitrilase/CN_hydratase_CS"/>
</dbReference>
<dbReference type="AlphaFoldDB" id="A0A8H5KHY2"/>
<comment type="similarity">
    <text evidence="1">Belongs to the carbon-nitrogen hydrolase superfamily. Nitrilase family.</text>
</comment>
<dbReference type="CDD" id="cd07564">
    <property type="entry name" value="nitrilases_CHs"/>
    <property type="match status" value="1"/>
</dbReference>
<evidence type="ECO:0000313" key="8">
    <source>
        <dbReference type="Proteomes" id="UP000544095"/>
    </source>
</evidence>
<gene>
    <name evidence="7" type="ORF">FPANT_13192</name>
</gene>
<protein>
    <recommendedName>
        <fullName evidence="4">nitrilase</fullName>
        <ecNumber evidence="4">3.5.5.1</ecNumber>
    </recommendedName>
</protein>
<dbReference type="Proteomes" id="UP000544095">
    <property type="component" value="Unassembled WGS sequence"/>
</dbReference>
<accession>A0A8H5KHY2</accession>
<feature type="active site" description="Proton acceptor" evidence="5">
    <location>
        <position position="77"/>
    </location>
</feature>
<dbReference type="InterPro" id="IPR003010">
    <property type="entry name" value="C-N_Hydrolase"/>
</dbReference>
<organism evidence="7 8">
    <name type="scientific">Fusarium pseudoanthophilum</name>
    <dbReference type="NCBI Taxonomy" id="48495"/>
    <lineage>
        <taxon>Eukaryota</taxon>
        <taxon>Fungi</taxon>
        <taxon>Dikarya</taxon>
        <taxon>Ascomycota</taxon>
        <taxon>Pezizomycotina</taxon>
        <taxon>Sordariomycetes</taxon>
        <taxon>Hypocreomycetidae</taxon>
        <taxon>Hypocreales</taxon>
        <taxon>Nectriaceae</taxon>
        <taxon>Fusarium</taxon>
        <taxon>Fusarium fujikuroi species complex</taxon>
    </lineage>
</organism>
<reference evidence="7 8" key="1">
    <citation type="submission" date="2020-05" db="EMBL/GenBank/DDBJ databases">
        <title>Identification and distribution of gene clusters putatively required for synthesis of sphingolipid metabolism inhibitors in phylogenetically diverse species of the filamentous fungus Fusarium.</title>
        <authorList>
            <person name="Kim H.-S."/>
            <person name="Busman M."/>
            <person name="Brown D.W."/>
            <person name="Divon H."/>
            <person name="Uhlig S."/>
            <person name="Proctor R.H."/>
        </authorList>
    </citation>
    <scope>NUCLEOTIDE SEQUENCE [LARGE SCALE GENOMIC DNA]</scope>
    <source>
        <strain evidence="7 8">NRRL 25211</strain>
    </source>
</reference>
<keyword evidence="8" id="KW-1185">Reference proteome</keyword>
<dbReference type="EMBL" id="JAAOAR010000956">
    <property type="protein sequence ID" value="KAF5572300.1"/>
    <property type="molecule type" value="Genomic_DNA"/>
</dbReference>
<dbReference type="PROSITE" id="PS00921">
    <property type="entry name" value="NITRIL_CHT_2"/>
    <property type="match status" value="1"/>
</dbReference>
<evidence type="ECO:0000256" key="5">
    <source>
        <dbReference type="PROSITE-ProRule" id="PRU10139"/>
    </source>
</evidence>
<dbReference type="PROSITE" id="PS50263">
    <property type="entry name" value="CN_HYDROLASE"/>
    <property type="match status" value="1"/>
</dbReference>
<evidence type="ECO:0000259" key="6">
    <source>
        <dbReference type="PROSITE" id="PS50263"/>
    </source>
</evidence>
<dbReference type="PANTHER" id="PTHR46044:SF14">
    <property type="entry name" value="ARYLACETONITRILASE"/>
    <property type="match status" value="1"/>
</dbReference>
<dbReference type="EC" id="3.5.5.1" evidence="4"/>
<name>A0A8H5KHY2_9HYPO</name>
<dbReference type="PROSITE" id="PS00920">
    <property type="entry name" value="NITRIL_CHT_1"/>
    <property type="match status" value="1"/>
</dbReference>
<proteinExistence type="inferred from homology"/>
<comment type="catalytic activity">
    <reaction evidence="3">
        <text>a nitrile + 2 H2O = a carboxylate + NH4(+)</text>
        <dbReference type="Rhea" id="RHEA:21724"/>
        <dbReference type="ChEBI" id="CHEBI:15377"/>
        <dbReference type="ChEBI" id="CHEBI:18379"/>
        <dbReference type="ChEBI" id="CHEBI:28938"/>
        <dbReference type="ChEBI" id="CHEBI:29067"/>
        <dbReference type="EC" id="3.5.5.1"/>
    </reaction>
</comment>
<sequence length="360" mass="39961">MASFNSDSSFDMIDSSTQDSPTMTNMFIASEDTRHQVRVAVTQAEPKWLDLQGSVDKTCALIVEAAKGGAQLLAFPECWVTGYPAWIWYAWTPMDVHYANVKRARPVDTHLTSRYIKNCMRADGPEMARIQQCAADNGITVVLGFSENFHNTLYISQAIIDSDGKLLALRRKIKATHMERTIFGDASGDALTSVADTKVGRVGALSCWEHIQPLLKYYLYSHREQIHVAAWPPLHPYKDEKELWSMSREGTRAISQTYAIESQAFVLHATSVISEPGISLMNTGGGAVMSTPGGGSSAIFGPDGRILTEDMPQCDEGILYATLDMDEILRCKSFVDVCGHYSRPDMLWLGVDREVKKHVQ</sequence>
<dbReference type="InterPro" id="IPR044149">
    <property type="entry name" value="Nitrilases_CHs"/>
</dbReference>
<dbReference type="GO" id="GO:0016836">
    <property type="term" value="F:hydro-lyase activity"/>
    <property type="evidence" value="ECO:0007669"/>
    <property type="project" value="UniProtKB-ARBA"/>
</dbReference>
<dbReference type="InterPro" id="IPR036526">
    <property type="entry name" value="C-N_Hydrolase_sf"/>
</dbReference>